<evidence type="ECO:0000256" key="4">
    <source>
        <dbReference type="ARBA" id="ARBA00022989"/>
    </source>
</evidence>
<name>A0A7X0VX62_9BACL</name>
<feature type="domain" description="MacB-like periplasmic core" evidence="9">
    <location>
        <begin position="19"/>
        <end position="181"/>
    </location>
</feature>
<keyword evidence="2" id="KW-1003">Cell membrane</keyword>
<dbReference type="Pfam" id="PF12704">
    <property type="entry name" value="MacB_PCD"/>
    <property type="match status" value="1"/>
</dbReference>
<feature type="domain" description="ABC3 transporter permease C-terminal" evidence="8">
    <location>
        <begin position="716"/>
        <end position="831"/>
    </location>
</feature>
<dbReference type="InterPro" id="IPR025857">
    <property type="entry name" value="MacB_PCD"/>
</dbReference>
<organism evidence="10 11">
    <name type="scientific">Cohnella zeiphila</name>
    <dbReference type="NCBI Taxonomy" id="2761120"/>
    <lineage>
        <taxon>Bacteria</taxon>
        <taxon>Bacillati</taxon>
        <taxon>Bacillota</taxon>
        <taxon>Bacilli</taxon>
        <taxon>Bacillales</taxon>
        <taxon>Paenibacillaceae</taxon>
        <taxon>Cohnella</taxon>
    </lineage>
</organism>
<protein>
    <submittedName>
        <fullName evidence="10">ABC transporter permease</fullName>
    </submittedName>
</protein>
<feature type="transmembrane region" description="Helical" evidence="7">
    <location>
        <begin position="20"/>
        <end position="40"/>
    </location>
</feature>
<dbReference type="EMBL" id="JACJVO010000031">
    <property type="protein sequence ID" value="MBB6733944.1"/>
    <property type="molecule type" value="Genomic_DNA"/>
</dbReference>
<sequence length="840" mass="92411">MNGYGALSGRYLKQQRKRSILTIIGIILSVALISAIGTMGQSLTDNMLQRAIYEQGAYHFGYGKADAKLYNELKNNVLVGKLGFVTEGQDTALDDTFKIRLSEVNADFFELAPVHLQEGRWPQNDREAVLEQWMLSHLPGKPKIGDEAKLNGPDGKPASYRIVGVMINSKNSQLNAESSAYTLTNEGGIPSGNFIVLAAFKPGVDISSHLKAFSGMGEKFKANDQMLAYMGESSDNNINKVFAIIFGTLIGLVVLSTAAVIYNIFHISVLERIRQFGLLRTIGATPAQIRSLVFREATVLGIIGIPIGLLVGWGALWLAIKLMLESGFKILQMEDFKLTVHAWIIGGSALIGLLSVYLAAWLPARKAASVSPVEAVRGAGSIVRESFRRGRIPSPLQGFGVGGKMAAKNIRRNRSKFRITTFSIVISVCLFTVFHYFTQETLFITTDSNEEDRIAFSVYPNRDTSDKPFMTQEQMDDLASTSGVRGVYGDYWSNGSAVWVPENKLNPNFYSVLRRTPAEMQRDGAKYVFTNGIVNLYDDARLKDSAPYLVAGTVDPKKLAADNAVLIVQTVKPVDPKDGKRTQLDMTSYKVGDKLLIDMSQSEKPDSFQEVTVGGILSQSPFGETYLKDNLNMMAPRQVFERLNKAVPVQPGEESQGPHMYGIDIAMKDGADNGAIRAKLQALVDSQPNIRISDIAAQQKEERQFNLQMQIFVYGFLIVIGGIGSLNIINTVQTNLLLRRREFGLLQAVGMTVRQLRRMASLEGIWYGALGSFWGLVSGYVLSYLLFIELSGLQGMPFRFPWPGVLIACGIALLVGLLSVQGPMSRISKANLIDSLREEA</sequence>
<feature type="transmembrane region" description="Helical" evidence="7">
    <location>
        <begin position="711"/>
        <end position="732"/>
    </location>
</feature>
<feature type="transmembrane region" description="Helical" evidence="7">
    <location>
        <begin position="417"/>
        <end position="437"/>
    </location>
</feature>
<dbReference type="AlphaFoldDB" id="A0A7X0VX62"/>
<feature type="transmembrane region" description="Helical" evidence="7">
    <location>
        <begin position="800"/>
        <end position="820"/>
    </location>
</feature>
<evidence type="ECO:0000256" key="1">
    <source>
        <dbReference type="ARBA" id="ARBA00004651"/>
    </source>
</evidence>
<dbReference type="RefSeq" id="WP_185131593.1">
    <property type="nucleotide sequence ID" value="NZ_JACJVO010000031.1"/>
</dbReference>
<keyword evidence="3 7" id="KW-0812">Transmembrane</keyword>
<keyword evidence="5 7" id="KW-0472">Membrane</keyword>
<dbReference type="PANTHER" id="PTHR30572">
    <property type="entry name" value="MEMBRANE COMPONENT OF TRANSPORTER-RELATED"/>
    <property type="match status" value="1"/>
</dbReference>
<evidence type="ECO:0000259" key="8">
    <source>
        <dbReference type="Pfam" id="PF02687"/>
    </source>
</evidence>
<dbReference type="PANTHER" id="PTHR30572:SF4">
    <property type="entry name" value="ABC TRANSPORTER PERMEASE YTRF"/>
    <property type="match status" value="1"/>
</dbReference>
<evidence type="ECO:0000256" key="2">
    <source>
        <dbReference type="ARBA" id="ARBA00022475"/>
    </source>
</evidence>
<evidence type="ECO:0000256" key="3">
    <source>
        <dbReference type="ARBA" id="ARBA00022692"/>
    </source>
</evidence>
<dbReference type="GO" id="GO:0022857">
    <property type="term" value="F:transmembrane transporter activity"/>
    <property type="evidence" value="ECO:0007669"/>
    <property type="project" value="TreeGrafter"/>
</dbReference>
<comment type="similarity">
    <text evidence="6">Belongs to the ABC-4 integral membrane protein family.</text>
</comment>
<comment type="subcellular location">
    <subcellularLocation>
        <location evidence="1">Cell membrane</location>
        <topology evidence="1">Multi-pass membrane protein</topology>
    </subcellularLocation>
</comment>
<dbReference type="Proteomes" id="UP000564644">
    <property type="component" value="Unassembled WGS sequence"/>
</dbReference>
<gene>
    <name evidence="10" type="ORF">H7C18_23750</name>
</gene>
<keyword evidence="11" id="KW-1185">Reference proteome</keyword>
<evidence type="ECO:0000256" key="6">
    <source>
        <dbReference type="ARBA" id="ARBA00038076"/>
    </source>
</evidence>
<evidence type="ECO:0000259" key="9">
    <source>
        <dbReference type="Pfam" id="PF12704"/>
    </source>
</evidence>
<keyword evidence="4 7" id="KW-1133">Transmembrane helix</keyword>
<dbReference type="GO" id="GO:0005886">
    <property type="term" value="C:plasma membrane"/>
    <property type="evidence" value="ECO:0007669"/>
    <property type="project" value="UniProtKB-SubCell"/>
</dbReference>
<evidence type="ECO:0000256" key="5">
    <source>
        <dbReference type="ARBA" id="ARBA00023136"/>
    </source>
</evidence>
<proteinExistence type="inferred from homology"/>
<dbReference type="InterPro" id="IPR050250">
    <property type="entry name" value="Macrolide_Exporter_MacB"/>
</dbReference>
<dbReference type="InterPro" id="IPR003838">
    <property type="entry name" value="ABC3_permease_C"/>
</dbReference>
<accession>A0A7X0VX62</accession>
<feature type="transmembrane region" description="Helical" evidence="7">
    <location>
        <begin position="340"/>
        <end position="362"/>
    </location>
</feature>
<reference evidence="10 11" key="1">
    <citation type="submission" date="2020-08" db="EMBL/GenBank/DDBJ databases">
        <title>Cohnella phylogeny.</title>
        <authorList>
            <person name="Dunlap C."/>
        </authorList>
    </citation>
    <scope>NUCLEOTIDE SEQUENCE [LARGE SCALE GENOMIC DNA]</scope>
    <source>
        <strain evidence="10 11">CBP 2801</strain>
    </source>
</reference>
<comment type="caution">
    <text evidence="10">The sequence shown here is derived from an EMBL/GenBank/DDBJ whole genome shotgun (WGS) entry which is preliminary data.</text>
</comment>
<feature type="transmembrane region" description="Helical" evidence="7">
    <location>
        <begin position="299"/>
        <end position="320"/>
    </location>
</feature>
<evidence type="ECO:0000313" key="10">
    <source>
        <dbReference type="EMBL" id="MBB6733944.1"/>
    </source>
</evidence>
<feature type="transmembrane region" description="Helical" evidence="7">
    <location>
        <begin position="241"/>
        <end position="265"/>
    </location>
</feature>
<evidence type="ECO:0000256" key="7">
    <source>
        <dbReference type="SAM" id="Phobius"/>
    </source>
</evidence>
<feature type="transmembrane region" description="Helical" evidence="7">
    <location>
        <begin position="764"/>
        <end position="788"/>
    </location>
</feature>
<dbReference type="Pfam" id="PF02687">
    <property type="entry name" value="FtsX"/>
    <property type="match status" value="2"/>
</dbReference>
<feature type="domain" description="ABC3 transporter permease C-terminal" evidence="8">
    <location>
        <begin position="249"/>
        <end position="372"/>
    </location>
</feature>
<evidence type="ECO:0000313" key="11">
    <source>
        <dbReference type="Proteomes" id="UP000564644"/>
    </source>
</evidence>